<name>G4YE10_PHYSP</name>
<evidence type="ECO:0000256" key="2">
    <source>
        <dbReference type="ARBA" id="ARBA00004613"/>
    </source>
</evidence>
<evidence type="ECO:0000313" key="6">
    <source>
        <dbReference type="EMBL" id="EGZ29028.1"/>
    </source>
</evidence>
<evidence type="ECO:0000259" key="5">
    <source>
        <dbReference type="Pfam" id="PF20147"/>
    </source>
</evidence>
<evidence type="ECO:0000256" key="4">
    <source>
        <dbReference type="SAM" id="MobiDB-lite"/>
    </source>
</evidence>
<reference evidence="6 7" key="1">
    <citation type="journal article" date="2006" name="Science">
        <title>Phytophthora genome sequences uncover evolutionary origins and mechanisms of pathogenesis.</title>
        <authorList>
            <person name="Tyler B.M."/>
            <person name="Tripathy S."/>
            <person name="Zhang X."/>
            <person name="Dehal P."/>
            <person name="Jiang R.H."/>
            <person name="Aerts A."/>
            <person name="Arredondo F.D."/>
            <person name="Baxter L."/>
            <person name="Bensasson D."/>
            <person name="Beynon J.L."/>
            <person name="Chapman J."/>
            <person name="Damasceno C.M."/>
            <person name="Dorrance A.E."/>
            <person name="Dou D."/>
            <person name="Dickerman A.W."/>
            <person name="Dubchak I.L."/>
            <person name="Garbelotto M."/>
            <person name="Gijzen M."/>
            <person name="Gordon S.G."/>
            <person name="Govers F."/>
            <person name="Grunwald N.J."/>
            <person name="Huang W."/>
            <person name="Ivors K.L."/>
            <person name="Jones R.W."/>
            <person name="Kamoun S."/>
            <person name="Krampis K."/>
            <person name="Lamour K.H."/>
            <person name="Lee M.K."/>
            <person name="McDonald W.H."/>
            <person name="Medina M."/>
            <person name="Meijer H.J."/>
            <person name="Nordberg E.K."/>
            <person name="Maclean D.J."/>
            <person name="Ospina-Giraldo M.D."/>
            <person name="Morris P.F."/>
            <person name="Phuntumart V."/>
            <person name="Putnam N.H."/>
            <person name="Rash S."/>
            <person name="Rose J.K."/>
            <person name="Sakihama Y."/>
            <person name="Salamov A.A."/>
            <person name="Savidor A."/>
            <person name="Scheuring C.F."/>
            <person name="Smith B.M."/>
            <person name="Sobral B.W."/>
            <person name="Terry A."/>
            <person name="Torto-Alalibo T.A."/>
            <person name="Win J."/>
            <person name="Xu Z."/>
            <person name="Zhang H."/>
            <person name="Grigoriev I.V."/>
            <person name="Rokhsar D.S."/>
            <person name="Boore J.L."/>
        </authorList>
    </citation>
    <scope>NUCLEOTIDE SEQUENCE [LARGE SCALE GENOMIC DNA]</scope>
    <source>
        <strain evidence="6 7">P6497</strain>
    </source>
</reference>
<comment type="subcellular location">
    <subcellularLocation>
        <location evidence="1">Host cell</location>
    </subcellularLocation>
    <subcellularLocation>
        <location evidence="2">Secreted</location>
    </subcellularLocation>
</comment>
<feature type="region of interest" description="Disordered" evidence="4">
    <location>
        <begin position="257"/>
        <end position="282"/>
    </location>
</feature>
<dbReference type="GO" id="GO:0043657">
    <property type="term" value="C:host cell"/>
    <property type="evidence" value="ECO:0007669"/>
    <property type="project" value="UniProtKB-SubCell"/>
</dbReference>
<accession>G4YE10</accession>
<dbReference type="GeneID" id="20644822"/>
<evidence type="ECO:0000313" key="7">
    <source>
        <dbReference type="Proteomes" id="UP000002640"/>
    </source>
</evidence>
<evidence type="ECO:0000256" key="3">
    <source>
        <dbReference type="ARBA" id="ARBA00022525"/>
    </source>
</evidence>
<organism evidence="6 7">
    <name type="scientific">Phytophthora sojae (strain P6497)</name>
    <name type="common">Soybean stem and root rot agent</name>
    <name type="synonym">Phytophthora megasperma f. sp. glycines</name>
    <dbReference type="NCBI Taxonomy" id="1094619"/>
    <lineage>
        <taxon>Eukaryota</taxon>
        <taxon>Sar</taxon>
        <taxon>Stramenopiles</taxon>
        <taxon>Oomycota</taxon>
        <taxon>Peronosporomycetes</taxon>
        <taxon>Peronosporales</taxon>
        <taxon>Peronosporaceae</taxon>
        <taxon>Phytophthora</taxon>
    </lineage>
</organism>
<dbReference type="EMBL" id="JH159151">
    <property type="protein sequence ID" value="EGZ29028.1"/>
    <property type="molecule type" value="Genomic_DNA"/>
</dbReference>
<dbReference type="Pfam" id="PF20147">
    <property type="entry name" value="Crinkler"/>
    <property type="match status" value="1"/>
</dbReference>
<dbReference type="RefSeq" id="XP_009516303.1">
    <property type="nucleotide sequence ID" value="XM_009518008.1"/>
</dbReference>
<dbReference type="AlphaFoldDB" id="G4YE10"/>
<sequence>MLREGYVKDVEGEVYRRDGYSCLNSTMRELMRGHAIHVIAVAPLLQCMVPGDDAFVVKLADIASLGELRQRIKRTRPQRFESTPANAISIYVAKEQDKWLGVESDETAVLKRGETTSRVKAFMSKRANSLTDLGNPFADLQSIHVIALSPEYSLRRAPTGVLGKRRVYWDALNEKLPKLNNGKPISLSKISWNTIRNFYEEETYEQPVHPCPFCFSDTEAECTTILFNLFNEALDAVGDGSVKIRMQFVRVMETKKISTAKSEDDSEDDKTNEERKEEEDDD</sequence>
<feature type="compositionally biased region" description="Acidic residues" evidence="4">
    <location>
        <begin position="264"/>
        <end position="282"/>
    </location>
</feature>
<dbReference type="Proteomes" id="UP000002640">
    <property type="component" value="Unassembled WGS sequence"/>
</dbReference>
<evidence type="ECO:0000256" key="1">
    <source>
        <dbReference type="ARBA" id="ARBA00004340"/>
    </source>
</evidence>
<dbReference type="InterPro" id="IPR045379">
    <property type="entry name" value="Crinkler_N"/>
</dbReference>
<proteinExistence type="predicted"/>
<keyword evidence="7" id="KW-1185">Reference proteome</keyword>
<dbReference type="KEGG" id="psoj:PHYSODRAFT_322612"/>
<dbReference type="InParanoid" id="G4YE10"/>
<feature type="domain" description="Crinkler effector protein N-terminal" evidence="5">
    <location>
        <begin position="45"/>
        <end position="146"/>
    </location>
</feature>
<gene>
    <name evidence="6" type="ORF">PHYSODRAFT_322612</name>
</gene>
<protein>
    <recommendedName>
        <fullName evidence="5">Crinkler effector protein N-terminal domain-containing protein</fullName>
    </recommendedName>
</protein>
<dbReference type="GO" id="GO:0005576">
    <property type="term" value="C:extracellular region"/>
    <property type="evidence" value="ECO:0007669"/>
    <property type="project" value="UniProtKB-SubCell"/>
</dbReference>
<keyword evidence="3" id="KW-0964">Secreted</keyword>